<dbReference type="Pfam" id="PF01190">
    <property type="entry name" value="Pollen_Ole_e_1"/>
    <property type="match status" value="1"/>
</dbReference>
<evidence type="ECO:0000313" key="4">
    <source>
        <dbReference type="EMBL" id="CAK9324293.1"/>
    </source>
</evidence>
<comment type="similarity">
    <text evidence="1">Belongs to the Ole e I family.</text>
</comment>
<dbReference type="PANTHER" id="PTHR31614:SF5">
    <property type="entry name" value="ALLERGEN-LIKE PROTEIN BRSN20"/>
    <property type="match status" value="1"/>
</dbReference>
<gene>
    <name evidence="4" type="ORF">CITCOLO1_LOCUS16526</name>
</gene>
<keyword evidence="3" id="KW-0732">Signal</keyword>
<protein>
    <submittedName>
        <fullName evidence="4">Uncharacterized protein</fullName>
    </submittedName>
</protein>
<accession>A0ABP0YY15</accession>
<feature type="signal peptide" evidence="3">
    <location>
        <begin position="1"/>
        <end position="28"/>
    </location>
</feature>
<sequence length="165" mass="18263">MASTAPNLFTIFLCVCFLALLHGPAASAQLFVVNGCVYCDTCRCGFETNVSAPISGARVRLECRDRAKWVLKFTKEAITNSKGKYTIDVNEDHKDESCKVVLVSSPHPTCNQPDRGRNSATVILTNNNGLTNNFRYANAMGFLIQRPLAFCPSILKQYLDYDESL</sequence>
<dbReference type="EMBL" id="OZ021740">
    <property type="protein sequence ID" value="CAK9324293.1"/>
    <property type="molecule type" value="Genomic_DNA"/>
</dbReference>
<evidence type="ECO:0000256" key="1">
    <source>
        <dbReference type="ARBA" id="ARBA00010049"/>
    </source>
</evidence>
<keyword evidence="2" id="KW-1015">Disulfide bond</keyword>
<feature type="chain" id="PRO_5047160802" evidence="3">
    <location>
        <begin position="29"/>
        <end position="165"/>
    </location>
</feature>
<dbReference type="PANTHER" id="PTHR31614">
    <property type="entry name" value="PROTEIN DOWNSTREAM OF FLC-RELATED"/>
    <property type="match status" value="1"/>
</dbReference>
<evidence type="ECO:0000256" key="2">
    <source>
        <dbReference type="ARBA" id="ARBA00023157"/>
    </source>
</evidence>
<dbReference type="Proteomes" id="UP001642487">
    <property type="component" value="Chromosome 6"/>
</dbReference>
<reference evidence="4 5" key="1">
    <citation type="submission" date="2024-03" db="EMBL/GenBank/DDBJ databases">
        <authorList>
            <person name="Gkanogiannis A."/>
            <person name="Becerra Lopez-Lavalle L."/>
        </authorList>
    </citation>
    <scope>NUCLEOTIDE SEQUENCE [LARGE SCALE GENOMIC DNA]</scope>
</reference>
<proteinExistence type="inferred from homology"/>
<dbReference type="InterPro" id="IPR006041">
    <property type="entry name" value="Pollen_Ole_e1_allergen"/>
</dbReference>
<name>A0ABP0YY15_9ROSI</name>
<keyword evidence="5" id="KW-1185">Reference proteome</keyword>
<evidence type="ECO:0000256" key="3">
    <source>
        <dbReference type="SAM" id="SignalP"/>
    </source>
</evidence>
<evidence type="ECO:0000313" key="5">
    <source>
        <dbReference type="Proteomes" id="UP001642487"/>
    </source>
</evidence>
<organism evidence="4 5">
    <name type="scientific">Citrullus colocynthis</name>
    <name type="common">colocynth</name>
    <dbReference type="NCBI Taxonomy" id="252529"/>
    <lineage>
        <taxon>Eukaryota</taxon>
        <taxon>Viridiplantae</taxon>
        <taxon>Streptophyta</taxon>
        <taxon>Embryophyta</taxon>
        <taxon>Tracheophyta</taxon>
        <taxon>Spermatophyta</taxon>
        <taxon>Magnoliopsida</taxon>
        <taxon>eudicotyledons</taxon>
        <taxon>Gunneridae</taxon>
        <taxon>Pentapetalae</taxon>
        <taxon>rosids</taxon>
        <taxon>fabids</taxon>
        <taxon>Cucurbitales</taxon>
        <taxon>Cucurbitaceae</taxon>
        <taxon>Benincaseae</taxon>
        <taxon>Citrullus</taxon>
    </lineage>
</organism>